<accession>A0A443RNW3</accession>
<dbReference type="GO" id="GO:0005739">
    <property type="term" value="C:mitochondrion"/>
    <property type="evidence" value="ECO:0007669"/>
    <property type="project" value="TreeGrafter"/>
</dbReference>
<comment type="subcellular location">
    <subcellularLocation>
        <location evidence="1">Membrane</location>
        <topology evidence="1">Multi-pass membrane protein</topology>
    </subcellularLocation>
</comment>
<evidence type="ECO:0000256" key="6">
    <source>
        <dbReference type="RuleBase" id="RU363053"/>
    </source>
</evidence>
<gene>
    <name evidence="7" type="ORF">B4U79_00560</name>
</gene>
<organism evidence="7 8">
    <name type="scientific">Dinothrombium tinctorium</name>
    <dbReference type="NCBI Taxonomy" id="1965070"/>
    <lineage>
        <taxon>Eukaryota</taxon>
        <taxon>Metazoa</taxon>
        <taxon>Ecdysozoa</taxon>
        <taxon>Arthropoda</taxon>
        <taxon>Chelicerata</taxon>
        <taxon>Arachnida</taxon>
        <taxon>Acari</taxon>
        <taxon>Acariformes</taxon>
        <taxon>Trombidiformes</taxon>
        <taxon>Prostigmata</taxon>
        <taxon>Anystina</taxon>
        <taxon>Parasitengona</taxon>
        <taxon>Trombidioidea</taxon>
        <taxon>Trombidiidae</taxon>
        <taxon>Dinothrombium</taxon>
    </lineage>
</organism>
<dbReference type="AlphaFoldDB" id="A0A443RNW3"/>
<dbReference type="Proteomes" id="UP000285301">
    <property type="component" value="Unassembled WGS sequence"/>
</dbReference>
<dbReference type="GO" id="GO:0061668">
    <property type="term" value="P:mitochondrial ribosome assembly"/>
    <property type="evidence" value="ECO:0007669"/>
    <property type="project" value="TreeGrafter"/>
</dbReference>
<evidence type="ECO:0000313" key="8">
    <source>
        <dbReference type="Proteomes" id="UP000285301"/>
    </source>
</evidence>
<reference evidence="7 8" key="1">
    <citation type="journal article" date="2018" name="Gigascience">
        <title>Genomes of trombidid mites reveal novel predicted allergens and laterally-transferred genes associated with secondary metabolism.</title>
        <authorList>
            <person name="Dong X."/>
            <person name="Chaisiri K."/>
            <person name="Xia D."/>
            <person name="Armstrong S.D."/>
            <person name="Fang Y."/>
            <person name="Donnelly M.J."/>
            <person name="Kadowaki T."/>
            <person name="McGarry J.W."/>
            <person name="Darby A.C."/>
            <person name="Makepeace B.L."/>
        </authorList>
    </citation>
    <scope>NUCLEOTIDE SEQUENCE [LARGE SCALE GENOMIC DNA]</scope>
    <source>
        <strain evidence="7">UoL-WK</strain>
    </source>
</reference>
<feature type="transmembrane region" description="Helical" evidence="6">
    <location>
        <begin position="95"/>
        <end position="115"/>
    </location>
</feature>
<name>A0A443RNW3_9ACAR</name>
<evidence type="ECO:0000313" key="7">
    <source>
        <dbReference type="EMBL" id="RWS16953.1"/>
    </source>
</evidence>
<comment type="similarity">
    <text evidence="2 6">Belongs to the peroxisomal membrane protein PXMP2/4 family.</text>
</comment>
<feature type="transmembrane region" description="Helical" evidence="6">
    <location>
        <begin position="159"/>
        <end position="178"/>
    </location>
</feature>
<keyword evidence="8" id="KW-1185">Reference proteome</keyword>
<dbReference type="STRING" id="1965070.A0A443RNW3"/>
<evidence type="ECO:0000256" key="2">
    <source>
        <dbReference type="ARBA" id="ARBA00006824"/>
    </source>
</evidence>
<dbReference type="InterPro" id="IPR007248">
    <property type="entry name" value="Mpv17_PMP22"/>
</dbReference>
<dbReference type="EMBL" id="NCKU01000142">
    <property type="protein sequence ID" value="RWS16953.1"/>
    <property type="molecule type" value="Genomic_DNA"/>
</dbReference>
<comment type="caution">
    <text evidence="7">The sequence shown here is derived from an EMBL/GenBank/DDBJ whole genome shotgun (WGS) entry which is preliminary data.</text>
</comment>
<feature type="transmembrane region" description="Helical" evidence="6">
    <location>
        <begin position="131"/>
        <end position="153"/>
    </location>
</feature>
<dbReference type="Pfam" id="PF04117">
    <property type="entry name" value="Mpv17_PMP22"/>
    <property type="match status" value="1"/>
</dbReference>
<keyword evidence="3 6" id="KW-0812">Transmembrane</keyword>
<dbReference type="GO" id="GO:0016020">
    <property type="term" value="C:membrane"/>
    <property type="evidence" value="ECO:0007669"/>
    <property type="project" value="UniProtKB-SubCell"/>
</dbReference>
<keyword evidence="5 6" id="KW-0472">Membrane</keyword>
<evidence type="ECO:0000256" key="1">
    <source>
        <dbReference type="ARBA" id="ARBA00004141"/>
    </source>
</evidence>
<protein>
    <submittedName>
        <fullName evidence="7">Mpv17-like protein 2</fullName>
    </submittedName>
</protein>
<evidence type="ECO:0000256" key="3">
    <source>
        <dbReference type="ARBA" id="ARBA00022692"/>
    </source>
</evidence>
<dbReference type="OrthoDB" id="5345392at2759"/>
<sequence>MALSRLVSKAFSPKYLWLTNSTFGTGALLFADFCQQNIEHYSLFNTLSGRKHDYRRSASMAVCGLTFGATGHIWYKILDKYFPGRAKGTIIKKLLVELCLSPAFFLESFIVIGLLEGKKFKQTLINFKDNFPLIFAVDCFIWIPLQAINFYFLPPQFRFLYVSSITLVYDIFFSFVLHRDDYKVVKEKLQKSE</sequence>
<dbReference type="PANTHER" id="PTHR11266:SF8">
    <property type="entry name" value="MPV17-LIKE PROTEIN 2"/>
    <property type="match status" value="1"/>
</dbReference>
<keyword evidence="4 6" id="KW-1133">Transmembrane helix</keyword>
<evidence type="ECO:0000256" key="4">
    <source>
        <dbReference type="ARBA" id="ARBA00022989"/>
    </source>
</evidence>
<proteinExistence type="inferred from homology"/>
<dbReference type="PANTHER" id="PTHR11266">
    <property type="entry name" value="PEROXISOMAL MEMBRANE PROTEIN 2, PXMP2 MPV17"/>
    <property type="match status" value="1"/>
</dbReference>
<evidence type="ECO:0000256" key="5">
    <source>
        <dbReference type="ARBA" id="ARBA00023136"/>
    </source>
</evidence>